<organism evidence="2 3">
    <name type="scientific">Acidithiobacillus ferridurans</name>
    <dbReference type="NCBI Taxonomy" id="1232575"/>
    <lineage>
        <taxon>Bacteria</taxon>
        <taxon>Pseudomonadati</taxon>
        <taxon>Pseudomonadota</taxon>
        <taxon>Acidithiobacillia</taxon>
        <taxon>Acidithiobacillales</taxon>
        <taxon>Acidithiobacillaceae</taxon>
        <taxon>Acidithiobacillus</taxon>
    </lineage>
</organism>
<gene>
    <name evidence="2" type="ORF">HF568_06095</name>
</gene>
<evidence type="ECO:0000313" key="3">
    <source>
        <dbReference type="Proteomes" id="UP000887300"/>
    </source>
</evidence>
<proteinExistence type="predicted"/>
<sequence length="145" mass="15377">MRESIAAAMGEKGSVAVPTSGLPFHAGAISDRFLRWKVPSDPGNDFSTNNADAGPMFAFSGMQGTGCSCAGSAAGNCLAMRGKQPDVLQSSASAKARIKDREKEKQPSPFEETQPSDDQHSLKKKVNTVSVWSSDPQPCWYAAPL</sequence>
<comment type="caution">
    <text evidence="2">The sequence shown here is derived from an EMBL/GenBank/DDBJ whole genome shotgun (WGS) entry which is preliminary data.</text>
</comment>
<dbReference type="EMBL" id="JABBHS010000190">
    <property type="protein sequence ID" value="MBU2722784.1"/>
    <property type="molecule type" value="Genomic_DNA"/>
</dbReference>
<feature type="region of interest" description="Disordered" evidence="1">
    <location>
        <begin position="1"/>
        <end position="20"/>
    </location>
</feature>
<evidence type="ECO:0000313" key="2">
    <source>
        <dbReference type="EMBL" id="MBU2722784.1"/>
    </source>
</evidence>
<protein>
    <submittedName>
        <fullName evidence="2">Uncharacterized protein</fullName>
    </submittedName>
</protein>
<accession>A0A8X8KBR9</accession>
<dbReference type="RefSeq" id="WP_126605606.1">
    <property type="nucleotide sequence ID" value="NZ_AP018795.1"/>
</dbReference>
<feature type="compositionally biased region" description="Basic and acidic residues" evidence="1">
    <location>
        <begin position="97"/>
        <end position="106"/>
    </location>
</feature>
<reference evidence="2" key="1">
    <citation type="journal article" date="2021" name="ISME J.">
        <title>Genomic evolution of the class Acidithiobacillia: deep-branching Proteobacteria living in extreme acidic conditions.</title>
        <authorList>
            <person name="Moya-Beltran A."/>
            <person name="Beard S."/>
            <person name="Rojas-Villalobos C."/>
            <person name="Issotta F."/>
            <person name="Gallardo Y."/>
            <person name="Ulloa R."/>
            <person name="Giaveno A."/>
            <person name="Degli Esposti M."/>
            <person name="Johnson D.B."/>
            <person name="Quatrini R."/>
        </authorList>
    </citation>
    <scope>NUCLEOTIDE SEQUENCE</scope>
    <source>
        <strain evidence="2">DSM 583</strain>
    </source>
</reference>
<dbReference type="AlphaFoldDB" id="A0A8X8KBR9"/>
<dbReference type="Proteomes" id="UP000887300">
    <property type="component" value="Unassembled WGS sequence"/>
</dbReference>
<name>A0A8X8KBR9_ACIFI</name>
<evidence type="ECO:0000256" key="1">
    <source>
        <dbReference type="SAM" id="MobiDB-lite"/>
    </source>
</evidence>
<feature type="region of interest" description="Disordered" evidence="1">
    <location>
        <begin position="84"/>
        <end position="124"/>
    </location>
</feature>